<dbReference type="InterPro" id="IPR036259">
    <property type="entry name" value="MFS_trans_sf"/>
</dbReference>
<evidence type="ECO:0000256" key="6">
    <source>
        <dbReference type="SAM" id="Phobius"/>
    </source>
</evidence>
<feature type="transmembrane region" description="Helical" evidence="6">
    <location>
        <begin position="325"/>
        <end position="347"/>
    </location>
</feature>
<feature type="domain" description="Major facilitator superfamily (MFS) profile" evidence="7">
    <location>
        <begin position="1"/>
        <end position="392"/>
    </location>
</feature>
<dbReference type="RefSeq" id="WP_015707348.1">
    <property type="nucleotide sequence ID" value="NC_015578.1"/>
</dbReference>
<dbReference type="PROSITE" id="PS50850">
    <property type="entry name" value="MFS"/>
    <property type="match status" value="1"/>
</dbReference>
<dbReference type="Gene3D" id="1.20.1250.20">
    <property type="entry name" value="MFS general substrate transporter like domains"/>
    <property type="match status" value="1"/>
</dbReference>
<feature type="transmembrane region" description="Helical" evidence="6">
    <location>
        <begin position="270"/>
        <end position="289"/>
    </location>
</feature>
<dbReference type="Pfam" id="PF07690">
    <property type="entry name" value="MFS_1"/>
    <property type="match status" value="1"/>
</dbReference>
<keyword evidence="5 6" id="KW-0472">Membrane</keyword>
<evidence type="ECO:0000256" key="1">
    <source>
        <dbReference type="ARBA" id="ARBA00004651"/>
    </source>
</evidence>
<keyword evidence="9" id="KW-1185">Reference proteome</keyword>
<evidence type="ECO:0000256" key="5">
    <source>
        <dbReference type="ARBA" id="ARBA00023136"/>
    </source>
</evidence>
<dbReference type="EMBL" id="CP001843">
    <property type="protein sequence ID" value="AEF83775.1"/>
    <property type="molecule type" value="Genomic_DNA"/>
</dbReference>
<dbReference type="SUPFAM" id="SSF103473">
    <property type="entry name" value="MFS general substrate transporter"/>
    <property type="match status" value="1"/>
</dbReference>
<dbReference type="PANTHER" id="PTHR43124">
    <property type="entry name" value="PURINE EFFLUX PUMP PBUE"/>
    <property type="match status" value="1"/>
</dbReference>
<comment type="subcellular location">
    <subcellularLocation>
        <location evidence="1">Cell membrane</location>
        <topology evidence="1">Multi-pass membrane protein</topology>
    </subcellularLocation>
</comment>
<dbReference type="PANTHER" id="PTHR43124:SF3">
    <property type="entry name" value="CHLORAMPHENICOL EFFLUX PUMP RV0191"/>
    <property type="match status" value="1"/>
</dbReference>
<evidence type="ECO:0000256" key="2">
    <source>
        <dbReference type="ARBA" id="ARBA00022475"/>
    </source>
</evidence>
<dbReference type="KEGG" id="tpi:TREPR_2897"/>
<accession>F5YP97</accession>
<dbReference type="InterPro" id="IPR011701">
    <property type="entry name" value="MFS"/>
</dbReference>
<dbReference type="InterPro" id="IPR020846">
    <property type="entry name" value="MFS_dom"/>
</dbReference>
<dbReference type="STRING" id="545694.TREPR_2897"/>
<gene>
    <name evidence="8" type="ordered locus">TREPR_2897</name>
</gene>
<evidence type="ECO:0000256" key="4">
    <source>
        <dbReference type="ARBA" id="ARBA00022989"/>
    </source>
</evidence>
<dbReference type="eggNOG" id="COG2814">
    <property type="taxonomic scope" value="Bacteria"/>
</dbReference>
<dbReference type="AlphaFoldDB" id="F5YP97"/>
<dbReference type="GO" id="GO:0005886">
    <property type="term" value="C:plasma membrane"/>
    <property type="evidence" value="ECO:0007669"/>
    <property type="project" value="UniProtKB-SubCell"/>
</dbReference>
<name>F5YP97_TREPZ</name>
<feature type="transmembrane region" description="Helical" evidence="6">
    <location>
        <begin position="98"/>
        <end position="120"/>
    </location>
</feature>
<feature type="transmembrane region" description="Helical" evidence="6">
    <location>
        <begin position="240"/>
        <end position="261"/>
    </location>
</feature>
<dbReference type="InterPro" id="IPR050189">
    <property type="entry name" value="MFS_Efflux_Transporters"/>
</dbReference>
<feature type="transmembrane region" description="Helical" evidence="6">
    <location>
        <begin position="132"/>
        <end position="155"/>
    </location>
</feature>
<keyword evidence="2" id="KW-1003">Cell membrane</keyword>
<feature type="transmembrane region" description="Helical" evidence="6">
    <location>
        <begin position="359"/>
        <end position="379"/>
    </location>
</feature>
<evidence type="ECO:0000259" key="7">
    <source>
        <dbReference type="PROSITE" id="PS50850"/>
    </source>
</evidence>
<reference evidence="8 9" key="2">
    <citation type="journal article" date="2011" name="ISME J.">
        <title>RNA-seq reveals cooperative metabolic interactions between two termite-gut spirochete species in co-culture.</title>
        <authorList>
            <person name="Rosenthal A.Z."/>
            <person name="Matson E.G."/>
            <person name="Eldar A."/>
            <person name="Leadbetter J.R."/>
        </authorList>
    </citation>
    <scope>NUCLEOTIDE SEQUENCE [LARGE SCALE GENOMIC DNA]</scope>
    <source>
        <strain evidence="9">ATCC BAA-887 / DSM 12427 / ZAS-2</strain>
    </source>
</reference>
<feature type="transmembrane region" description="Helical" evidence="6">
    <location>
        <begin position="40"/>
        <end position="61"/>
    </location>
</feature>
<dbReference type="OrthoDB" id="9814303at2"/>
<keyword evidence="4 6" id="KW-1133">Transmembrane helix</keyword>
<feature type="transmembrane region" description="Helical" evidence="6">
    <location>
        <begin position="295"/>
        <end position="313"/>
    </location>
</feature>
<proteinExistence type="predicted"/>
<feature type="transmembrane region" description="Helical" evidence="6">
    <location>
        <begin position="73"/>
        <end position="92"/>
    </location>
</feature>
<reference evidence="9" key="1">
    <citation type="submission" date="2009-12" db="EMBL/GenBank/DDBJ databases">
        <title>Complete sequence of Treponema primitia strain ZAS-2.</title>
        <authorList>
            <person name="Tetu S.G."/>
            <person name="Matson E."/>
            <person name="Ren Q."/>
            <person name="Seshadri R."/>
            <person name="Elbourne L."/>
            <person name="Hassan K.A."/>
            <person name="Durkin A."/>
            <person name="Radune D."/>
            <person name="Mohamoud Y."/>
            <person name="Shay R."/>
            <person name="Jin S."/>
            <person name="Zhang X."/>
            <person name="Lucey K."/>
            <person name="Ballor N.R."/>
            <person name="Ottesen E."/>
            <person name="Rosenthal R."/>
            <person name="Allen A."/>
            <person name="Leadbetter J.R."/>
            <person name="Paulsen I.T."/>
        </authorList>
    </citation>
    <scope>NUCLEOTIDE SEQUENCE [LARGE SCALE GENOMIC DNA]</scope>
    <source>
        <strain evidence="9">ATCC BAA-887 / DSM 12427 / ZAS-2</strain>
    </source>
</reference>
<sequence length="392" mass="41282">MKKLGVIGLAGLFCVCLLQGGATILSPAVAGIAGNLNLNSAVVAQIVTLPAIFAVLINLLVGSLAGRIIKYKTFLIVSLLISIVGGSCAVFIPTWPVILFSRACVGIGVGAAFSLPPALIQKFYSGDQQHNYLGIANAFGSGGGLIMMWLVGLLVDIQWNLVFIVYVIGIFGFILVLVGLPEPEKAVTVPKEPGAVKAKVKVSAPVIFNCVLIFLAYTLWVPALALISNVVIERGLGTGLHAGTVAIMFNVSALVLSFLFGKIYKIFKKFLVVIILAVITVGMALVYYANSLFMAGAGMFCVGSVLLLIPTLLSDNGKYLAPESITVVTSIFMIVMNIGRFAAGPFMQISAAINPTIPLAGLFMAIFGMGAATVIYLIIRILQKDPIEAKTV</sequence>
<dbReference type="GO" id="GO:0022857">
    <property type="term" value="F:transmembrane transporter activity"/>
    <property type="evidence" value="ECO:0007669"/>
    <property type="project" value="InterPro"/>
</dbReference>
<feature type="transmembrane region" description="Helical" evidence="6">
    <location>
        <begin position="161"/>
        <end position="181"/>
    </location>
</feature>
<dbReference type="Proteomes" id="UP000009223">
    <property type="component" value="Chromosome"/>
</dbReference>
<protein>
    <submittedName>
        <fullName evidence="8">Transporter, major facilitator family</fullName>
    </submittedName>
</protein>
<organism evidence="8 9">
    <name type="scientific">Treponema primitia (strain ATCC BAA-887 / DSM 12427 / ZAS-2)</name>
    <dbReference type="NCBI Taxonomy" id="545694"/>
    <lineage>
        <taxon>Bacteria</taxon>
        <taxon>Pseudomonadati</taxon>
        <taxon>Spirochaetota</taxon>
        <taxon>Spirochaetia</taxon>
        <taxon>Spirochaetales</taxon>
        <taxon>Treponemataceae</taxon>
        <taxon>Treponema</taxon>
    </lineage>
</organism>
<evidence type="ECO:0000313" key="8">
    <source>
        <dbReference type="EMBL" id="AEF83775.1"/>
    </source>
</evidence>
<evidence type="ECO:0000313" key="9">
    <source>
        <dbReference type="Proteomes" id="UP000009223"/>
    </source>
</evidence>
<dbReference type="HOGENOM" id="CLU_001265_10_4_12"/>
<evidence type="ECO:0000256" key="3">
    <source>
        <dbReference type="ARBA" id="ARBA00022692"/>
    </source>
</evidence>
<keyword evidence="3 6" id="KW-0812">Transmembrane</keyword>
<feature type="transmembrane region" description="Helical" evidence="6">
    <location>
        <begin position="202"/>
        <end position="220"/>
    </location>
</feature>